<comment type="caution">
    <text evidence="1">The sequence shown here is derived from an EMBL/GenBank/DDBJ whole genome shotgun (WGS) entry which is preliminary data.</text>
</comment>
<name>A0A7W6C977_9SPHN</name>
<dbReference type="EMBL" id="JACIDY010000005">
    <property type="protein sequence ID" value="MBB3940707.1"/>
    <property type="molecule type" value="Genomic_DNA"/>
</dbReference>
<dbReference type="AlphaFoldDB" id="A0A7W6C977"/>
<evidence type="ECO:0000313" key="1">
    <source>
        <dbReference type="EMBL" id="MBB3940707.1"/>
    </source>
</evidence>
<reference evidence="1 2" key="1">
    <citation type="submission" date="2020-08" db="EMBL/GenBank/DDBJ databases">
        <title>Genomic Encyclopedia of Type Strains, Phase IV (KMG-IV): sequencing the most valuable type-strain genomes for metagenomic binning, comparative biology and taxonomic classification.</title>
        <authorList>
            <person name="Goeker M."/>
        </authorList>
    </citation>
    <scope>NUCLEOTIDE SEQUENCE [LARGE SCALE GENOMIC DNA]</scope>
    <source>
        <strain evidence="1 2">DSM 27568</strain>
    </source>
</reference>
<sequence>MLAVLPRRRDDDLTGKLRVQAYGIAIGHWPKVAIEHLVTVALRTCKFFPSTSECQAILSSWKRNDRAFRNRVLARQAVARELQARFDETMVALAERKMTQDEVDRLPEGVKRIAMERGYLRLDQGTFLIRQEGCTVQPAGLLADRRAAPACRQCQDVRRVLTLKGQEVDCPDCAQHKVAA</sequence>
<organism evidence="1 2">
    <name type="scientific">Novosphingobium fluoreni</name>
    <dbReference type="NCBI Taxonomy" id="1391222"/>
    <lineage>
        <taxon>Bacteria</taxon>
        <taxon>Pseudomonadati</taxon>
        <taxon>Pseudomonadota</taxon>
        <taxon>Alphaproteobacteria</taxon>
        <taxon>Sphingomonadales</taxon>
        <taxon>Sphingomonadaceae</taxon>
        <taxon>Novosphingobium</taxon>
    </lineage>
</organism>
<proteinExistence type="predicted"/>
<dbReference type="Proteomes" id="UP000561459">
    <property type="component" value="Unassembled WGS sequence"/>
</dbReference>
<gene>
    <name evidence="1" type="ORF">GGR39_002364</name>
</gene>
<accession>A0A7W6C977</accession>
<protein>
    <submittedName>
        <fullName evidence="1">Zn finger protein HypA/HybF involved in hydrogenase expression</fullName>
    </submittedName>
</protein>
<evidence type="ECO:0000313" key="2">
    <source>
        <dbReference type="Proteomes" id="UP000561459"/>
    </source>
</evidence>
<keyword evidence="2" id="KW-1185">Reference proteome</keyword>